<keyword evidence="5" id="KW-0560">Oxidoreductase</keyword>
<dbReference type="GO" id="GO:0046872">
    <property type="term" value="F:metal ion binding"/>
    <property type="evidence" value="ECO:0007669"/>
    <property type="project" value="UniProtKB-KW"/>
</dbReference>
<evidence type="ECO:0000259" key="9">
    <source>
        <dbReference type="PROSITE" id="PS51007"/>
    </source>
</evidence>
<evidence type="ECO:0000256" key="1">
    <source>
        <dbReference type="ARBA" id="ARBA00004196"/>
    </source>
</evidence>
<dbReference type="InterPro" id="IPR009056">
    <property type="entry name" value="Cyt_c-like_dom"/>
</dbReference>
<evidence type="ECO:0000256" key="2">
    <source>
        <dbReference type="ARBA" id="ARBA00022617"/>
    </source>
</evidence>
<dbReference type="RefSeq" id="WP_074773303.1">
    <property type="nucleotide sequence ID" value="NZ_FNKP01000003.1"/>
</dbReference>
<keyword evidence="4" id="KW-0732">Signal</keyword>
<dbReference type="PANTHER" id="PTHR30600">
    <property type="entry name" value="CYTOCHROME C PEROXIDASE-RELATED"/>
    <property type="match status" value="1"/>
</dbReference>
<evidence type="ECO:0000256" key="7">
    <source>
        <dbReference type="PROSITE-ProRule" id="PRU00433"/>
    </source>
</evidence>
<sequence>MIRIGFKPATRLSVAVIAAVILIAGAGVGLAAAQSAGTGAAAAAKNAPAAAKAAPASGNKVSVQRWVRYPASPATLSPQAQLGKQLFFDASLSASGKMSCASCHSPEHAYGPPNGLAVQFGGPDMRRPGTRSVPSLRYLNFTPLFSRHFYTPASEDTEDEGPTGGFMRDGSAASLHEQASMPLLNPNEMANLNAADVVAKLQHGASAENFRKVFGAQIFSQTDQAFVRLGEALEAFQTEDASFHPYTSKFDAAMSGHADFTAAELRGYALFNNPDKGNCAKCHLDTPGPGGRPAQFADFSFIALGVPRNPEIPVNRDPKYFDLGLCGPYRRDLAKETDFCGMFKSPTLRNSATRSVFFHNGRFHNLEDVMHFYVERDTNPGKWYPKRANGKVDKFDDLPPRDRDNVDFADAPMDRKLGGKPALNETEIRDVIAFLQTLNDGYSATAGGSKVQAR</sequence>
<accession>A0A1H1JKU6</accession>
<dbReference type="AlphaFoldDB" id="A0A1H1JKU6"/>
<feature type="domain" description="Cytochrome c" evidence="9">
    <location>
        <begin position="262"/>
        <end position="439"/>
    </location>
</feature>
<keyword evidence="3 7" id="KW-0479">Metal-binding</keyword>
<keyword evidence="2 7" id="KW-0349">Heme</keyword>
<evidence type="ECO:0000256" key="4">
    <source>
        <dbReference type="ARBA" id="ARBA00022729"/>
    </source>
</evidence>
<dbReference type="GO" id="GO:0030313">
    <property type="term" value="C:cell envelope"/>
    <property type="evidence" value="ECO:0007669"/>
    <property type="project" value="UniProtKB-SubCell"/>
</dbReference>
<keyword evidence="6 7" id="KW-0408">Iron</keyword>
<dbReference type="PANTHER" id="PTHR30600:SF10">
    <property type="entry name" value="BLL6722 PROTEIN"/>
    <property type="match status" value="1"/>
</dbReference>
<reference evidence="11" key="1">
    <citation type="submission" date="2016-10" db="EMBL/GenBank/DDBJ databases">
        <authorList>
            <person name="Varghese N."/>
        </authorList>
    </citation>
    <scope>NUCLEOTIDE SEQUENCE [LARGE SCALE GENOMIC DNA]</scope>
    <source>
        <strain evidence="11">GAS106B</strain>
    </source>
</reference>
<dbReference type="Pfam" id="PF03150">
    <property type="entry name" value="CCP_MauG"/>
    <property type="match status" value="1"/>
</dbReference>
<proteinExistence type="predicted"/>
<protein>
    <submittedName>
        <fullName evidence="10">Cytochrome c peroxidase</fullName>
    </submittedName>
</protein>
<gene>
    <name evidence="10" type="ORF">SAMN05443245_6641</name>
</gene>
<dbReference type="EMBL" id="FNKP01000003">
    <property type="protein sequence ID" value="SDR50339.1"/>
    <property type="molecule type" value="Genomic_DNA"/>
</dbReference>
<dbReference type="PROSITE" id="PS51007">
    <property type="entry name" value="CYTC"/>
    <property type="match status" value="2"/>
</dbReference>
<dbReference type="InterPro" id="IPR051395">
    <property type="entry name" value="Cytochrome_c_Peroxidase/MauG"/>
</dbReference>
<evidence type="ECO:0000256" key="6">
    <source>
        <dbReference type="ARBA" id="ARBA00023004"/>
    </source>
</evidence>
<dbReference type="Proteomes" id="UP000183487">
    <property type="component" value="Unassembled WGS sequence"/>
</dbReference>
<feature type="domain" description="Cytochrome c" evidence="9">
    <location>
        <begin position="78"/>
        <end position="205"/>
    </location>
</feature>
<comment type="subcellular location">
    <subcellularLocation>
        <location evidence="1">Cell envelope</location>
    </subcellularLocation>
</comment>
<keyword evidence="11" id="KW-1185">Reference proteome</keyword>
<dbReference type="GO" id="GO:0020037">
    <property type="term" value="F:heme binding"/>
    <property type="evidence" value="ECO:0007669"/>
    <property type="project" value="InterPro"/>
</dbReference>
<dbReference type="InterPro" id="IPR036909">
    <property type="entry name" value="Cyt_c-like_dom_sf"/>
</dbReference>
<dbReference type="GO" id="GO:0009055">
    <property type="term" value="F:electron transfer activity"/>
    <property type="evidence" value="ECO:0007669"/>
    <property type="project" value="InterPro"/>
</dbReference>
<keyword evidence="10" id="KW-0575">Peroxidase</keyword>
<dbReference type="InterPro" id="IPR004852">
    <property type="entry name" value="Di-haem_cyt_c_peroxidsae"/>
</dbReference>
<dbReference type="GO" id="GO:0004130">
    <property type="term" value="F:cytochrome-c peroxidase activity"/>
    <property type="evidence" value="ECO:0007669"/>
    <property type="project" value="TreeGrafter"/>
</dbReference>
<evidence type="ECO:0000256" key="3">
    <source>
        <dbReference type="ARBA" id="ARBA00022723"/>
    </source>
</evidence>
<dbReference type="Gene3D" id="1.10.760.10">
    <property type="entry name" value="Cytochrome c-like domain"/>
    <property type="match status" value="2"/>
</dbReference>
<evidence type="ECO:0000313" key="11">
    <source>
        <dbReference type="Proteomes" id="UP000183487"/>
    </source>
</evidence>
<name>A0A1H1JKU6_9BURK</name>
<dbReference type="OrthoDB" id="9805202at2"/>
<evidence type="ECO:0000313" key="10">
    <source>
        <dbReference type="EMBL" id="SDR50339.1"/>
    </source>
</evidence>
<evidence type="ECO:0000256" key="8">
    <source>
        <dbReference type="SAM" id="MobiDB-lite"/>
    </source>
</evidence>
<organism evidence="10 11">
    <name type="scientific">Paraburkholderia fungorum</name>
    <dbReference type="NCBI Taxonomy" id="134537"/>
    <lineage>
        <taxon>Bacteria</taxon>
        <taxon>Pseudomonadati</taxon>
        <taxon>Pseudomonadota</taxon>
        <taxon>Betaproteobacteria</taxon>
        <taxon>Burkholderiales</taxon>
        <taxon>Burkholderiaceae</taxon>
        <taxon>Paraburkholderia</taxon>
    </lineage>
</organism>
<dbReference type="SUPFAM" id="SSF46626">
    <property type="entry name" value="Cytochrome c"/>
    <property type="match status" value="2"/>
</dbReference>
<feature type="region of interest" description="Disordered" evidence="8">
    <location>
        <begin position="394"/>
        <end position="415"/>
    </location>
</feature>
<evidence type="ECO:0000256" key="5">
    <source>
        <dbReference type="ARBA" id="ARBA00023002"/>
    </source>
</evidence>